<protein>
    <submittedName>
        <fullName evidence="1">Uncharacterized protein</fullName>
    </submittedName>
</protein>
<reference evidence="1 2" key="1">
    <citation type="submission" date="2013-04" db="EMBL/GenBank/DDBJ databases">
        <title>The Genome Sequence of Paenibacillus barengoltzii G22.</title>
        <authorList>
            <consortium name="The Broad Institute Genomics Platform"/>
            <consortium name="The Broad Institute Genome Sequencing Center for Infectious Disease"/>
            <person name="Earl A."/>
            <person name="Xavier R."/>
            <person name="Elson C."/>
            <person name="Duck W."/>
            <person name="Walker B."/>
            <person name="Young S."/>
            <person name="Zeng Q."/>
            <person name="Gargeya S."/>
            <person name="Fitzgerald M."/>
            <person name="Haas B."/>
            <person name="Abouelleil A."/>
            <person name="Allen A.W."/>
            <person name="Alvarado L."/>
            <person name="Arachchi H.M."/>
            <person name="Berlin A.M."/>
            <person name="Chapman S.B."/>
            <person name="Gainer-Dewar J."/>
            <person name="Goldberg J."/>
            <person name="Griggs A."/>
            <person name="Gujja S."/>
            <person name="Hansen M."/>
            <person name="Howarth C."/>
            <person name="Imamovic A."/>
            <person name="Ireland A."/>
            <person name="Larimer J."/>
            <person name="McCowan C."/>
            <person name="Murphy C."/>
            <person name="Pearson M."/>
            <person name="Poon T.W."/>
            <person name="Priest M."/>
            <person name="Roberts A."/>
            <person name="Saif S."/>
            <person name="Shea T."/>
            <person name="Sisk P."/>
            <person name="Sykes S."/>
            <person name="Wortman J."/>
            <person name="Nusbaum C."/>
            <person name="Birren B."/>
        </authorList>
    </citation>
    <scope>NUCLEOTIDE SEQUENCE [LARGE SCALE GENOMIC DNA]</scope>
    <source>
        <strain evidence="1 2">G22</strain>
    </source>
</reference>
<proteinExistence type="predicted"/>
<evidence type="ECO:0000313" key="2">
    <source>
        <dbReference type="Proteomes" id="UP000019598"/>
    </source>
</evidence>
<dbReference type="Proteomes" id="UP000019598">
    <property type="component" value="Unassembled WGS sequence"/>
</dbReference>
<dbReference type="HOGENOM" id="CLU_2937207_0_0_9"/>
<dbReference type="PATRIC" id="fig|1235795.3.peg.3952"/>
<sequence length="60" mass="7115">MQLARPIRPVDVERHFELNHKTAVQMLHKVTAKGWMRPVYRGKGERIVKYELVRGVVNYL</sequence>
<dbReference type="EMBL" id="ASSZ01000037">
    <property type="protein sequence ID" value="EOS53438.1"/>
    <property type="molecule type" value="Genomic_DNA"/>
</dbReference>
<organism evidence="1 2">
    <name type="scientific">Paenibacillus barengoltzii G22</name>
    <dbReference type="NCBI Taxonomy" id="1235795"/>
    <lineage>
        <taxon>Bacteria</taxon>
        <taxon>Bacillati</taxon>
        <taxon>Bacillota</taxon>
        <taxon>Bacilli</taxon>
        <taxon>Bacillales</taxon>
        <taxon>Paenibacillaceae</taxon>
        <taxon>Paenibacillus</taxon>
    </lineage>
</organism>
<evidence type="ECO:0000313" key="1">
    <source>
        <dbReference type="EMBL" id="EOS53438.1"/>
    </source>
</evidence>
<gene>
    <name evidence="1" type="ORF">C812_03989</name>
</gene>
<comment type="caution">
    <text evidence="1">The sequence shown here is derived from an EMBL/GenBank/DDBJ whole genome shotgun (WGS) entry which is preliminary data.</text>
</comment>
<accession>R9L4H6</accession>
<dbReference type="AlphaFoldDB" id="R9L4H6"/>
<name>R9L4H6_9BACL</name>
<dbReference type="STRING" id="1235795.C812_03989"/>